<evidence type="ECO:0000256" key="1">
    <source>
        <dbReference type="SAM" id="SignalP"/>
    </source>
</evidence>
<sequence length="208" mass="22785">MRYAWCFAVLACGVLPPAGVQAQHRQVVIYRCTDAGGHVTLQNDAACPRGTREQKQVVDVPPPMPTYQPREERMPAIVAAEKAREQADIESALPPPVAAEERKPPPPLFQCTTWEQENYLTEDETPQERCAPLQVVGLDGAPQAAARACQGVADQCQAVADDALCQAWQRRVGEAEFRWKFAGAADDEARHLEYEQLAATLANSTCAD</sequence>
<feature type="signal peptide" evidence="1">
    <location>
        <begin position="1"/>
        <end position="22"/>
    </location>
</feature>
<dbReference type="EMBL" id="JALGCL010000003">
    <property type="protein sequence ID" value="MCJ0826164.1"/>
    <property type="molecule type" value="Genomic_DNA"/>
</dbReference>
<gene>
    <name evidence="2" type="ORF">MQC88_09430</name>
</gene>
<protein>
    <recommendedName>
        <fullName evidence="4">DUF4124 domain-containing protein</fullName>
    </recommendedName>
</protein>
<proteinExistence type="predicted"/>
<keyword evidence="3" id="KW-1185">Reference proteome</keyword>
<accession>A0ABT0A5A3</accession>
<dbReference type="RefSeq" id="WP_243321395.1">
    <property type="nucleotide sequence ID" value="NZ_JALGCL010000003.1"/>
</dbReference>
<comment type="caution">
    <text evidence="2">The sequence shown here is derived from an EMBL/GenBank/DDBJ whole genome shotgun (WGS) entry which is preliminary data.</text>
</comment>
<evidence type="ECO:0000313" key="3">
    <source>
        <dbReference type="Proteomes" id="UP001165423"/>
    </source>
</evidence>
<evidence type="ECO:0000313" key="2">
    <source>
        <dbReference type="EMBL" id="MCJ0826164.1"/>
    </source>
</evidence>
<reference evidence="2 3" key="1">
    <citation type="submission" date="2022-03" db="EMBL/GenBank/DDBJ databases">
        <title>Luteimonas soily sp. nov., a novel bacterium isolated from the soil.</title>
        <authorList>
            <person name="Zhang X."/>
        </authorList>
    </citation>
    <scope>NUCLEOTIDE SEQUENCE [LARGE SCALE GENOMIC DNA]</scope>
    <source>
        <strain evidence="2 3">50</strain>
    </source>
</reference>
<dbReference type="Proteomes" id="UP001165423">
    <property type="component" value="Unassembled WGS sequence"/>
</dbReference>
<keyword evidence="1" id="KW-0732">Signal</keyword>
<name>A0ABT0A5A3_9GAMM</name>
<evidence type="ECO:0008006" key="4">
    <source>
        <dbReference type="Google" id="ProtNLM"/>
    </source>
</evidence>
<feature type="chain" id="PRO_5046978462" description="DUF4124 domain-containing protein" evidence="1">
    <location>
        <begin position="23"/>
        <end position="208"/>
    </location>
</feature>
<organism evidence="2 3">
    <name type="scientific">Cognatiluteimonas sedimenti</name>
    <dbReference type="NCBI Taxonomy" id="2927791"/>
    <lineage>
        <taxon>Bacteria</taxon>
        <taxon>Pseudomonadati</taxon>
        <taxon>Pseudomonadota</taxon>
        <taxon>Gammaproteobacteria</taxon>
        <taxon>Lysobacterales</taxon>
        <taxon>Lysobacteraceae</taxon>
        <taxon>Cognatiluteimonas</taxon>
    </lineage>
</organism>